<comment type="caution">
    <text evidence="10">The sequence shown here is derived from an EMBL/GenBank/DDBJ whole genome shotgun (WGS) entry which is preliminary data.</text>
</comment>
<dbReference type="AlphaFoldDB" id="A0AAE1PKI4"/>
<feature type="compositionally biased region" description="Polar residues" evidence="8">
    <location>
        <begin position="487"/>
        <end position="496"/>
    </location>
</feature>
<keyword evidence="5" id="KW-0539">Nucleus</keyword>
<evidence type="ECO:0000256" key="7">
    <source>
        <dbReference type="PROSITE-ProRule" id="PRU00042"/>
    </source>
</evidence>
<feature type="region of interest" description="Disordered" evidence="8">
    <location>
        <begin position="1"/>
        <end position="72"/>
    </location>
</feature>
<keyword evidence="11" id="KW-1185">Reference proteome</keyword>
<feature type="compositionally biased region" description="Polar residues" evidence="8">
    <location>
        <begin position="462"/>
        <end position="474"/>
    </location>
</feature>
<name>A0AAE1PKI4_9EUCA</name>
<evidence type="ECO:0000256" key="8">
    <source>
        <dbReference type="SAM" id="MobiDB-lite"/>
    </source>
</evidence>
<evidence type="ECO:0000313" key="10">
    <source>
        <dbReference type="EMBL" id="KAK4310111.1"/>
    </source>
</evidence>
<feature type="domain" description="C2H2-type" evidence="9">
    <location>
        <begin position="280"/>
        <end position="309"/>
    </location>
</feature>
<feature type="compositionally biased region" description="Acidic residues" evidence="8">
    <location>
        <begin position="368"/>
        <end position="381"/>
    </location>
</feature>
<evidence type="ECO:0000256" key="1">
    <source>
        <dbReference type="ARBA" id="ARBA00022723"/>
    </source>
</evidence>
<dbReference type="GO" id="GO:0000981">
    <property type="term" value="F:DNA-binding transcription factor activity, RNA polymerase II-specific"/>
    <property type="evidence" value="ECO:0007669"/>
    <property type="project" value="TreeGrafter"/>
</dbReference>
<dbReference type="SUPFAM" id="SSF57667">
    <property type="entry name" value="beta-beta-alpha zinc fingers"/>
    <property type="match status" value="1"/>
</dbReference>
<keyword evidence="1" id="KW-0479">Metal-binding</keyword>
<sequence>MHGEGDMGEGVAGGVGPGPDTCGVMKEGGDTEKDPGSAALAHKTGGTDLNLGLGGHLGPTRHMSSGGGLPGLQPLHHPFQLAALTSHQHQAAAAAAASAAVRMLYPSLLPNFSSASLMASLAAARSGHHFLNQPPSGPPTTLPPTSGSLANLHATLAASDTARQRDILATLSKITTTSSSTYLPHHDSPMKPDPATSDSGHRASPASFSSSSGVGGSPSLAPLLTHPNMVGAAATTGGLGSETPSPTAGSSPPGSNGRMDPYTSTTPTRKAAATRPDRVFTCKICSRSFGFSDSNQLKAHMLIHKGEKPFECMRCFGRYRRRHHLMHHKCPSDPEGDPRRSDQLQYSETTFLEPDSFSLGTDSFSLGPEEEDDYDFPEEELPPPATLLEEEPLQLEKRRERKSRDPRRVINHPVGGLVGGGGGLRVLDPAHLMPGHQSSLPEQTEPEDLSLGSSRSRDRNYSGMSAVSSASGTPVSDLDYTRPLHTTPRTTAQDSSRFSRHSDDEEPMSSQA</sequence>
<comment type="similarity">
    <text evidence="6">Belongs to the snail C2H2-type zinc-finger protein family.</text>
</comment>
<feature type="region of interest" description="Disordered" evidence="8">
    <location>
        <begin position="178"/>
        <end position="273"/>
    </location>
</feature>
<evidence type="ECO:0000259" key="9">
    <source>
        <dbReference type="PROSITE" id="PS50157"/>
    </source>
</evidence>
<feature type="region of interest" description="Disordered" evidence="8">
    <location>
        <begin position="350"/>
        <end position="512"/>
    </location>
</feature>
<dbReference type="PANTHER" id="PTHR24388:SF99">
    <property type="entry name" value="GASTRULA ZINC FINGER PROTEIN XLCGF52.1-LIKE ISOFORM X1-RELATED"/>
    <property type="match status" value="1"/>
</dbReference>
<gene>
    <name evidence="10" type="ORF">Pmani_018287</name>
</gene>
<feature type="compositionally biased region" description="Low complexity" evidence="8">
    <location>
        <begin position="241"/>
        <end position="273"/>
    </location>
</feature>
<evidence type="ECO:0000256" key="4">
    <source>
        <dbReference type="ARBA" id="ARBA00022833"/>
    </source>
</evidence>
<dbReference type="Proteomes" id="UP001292094">
    <property type="component" value="Unassembled WGS sequence"/>
</dbReference>
<dbReference type="InterPro" id="IPR013087">
    <property type="entry name" value="Znf_C2H2_type"/>
</dbReference>
<dbReference type="PROSITE" id="PS50157">
    <property type="entry name" value="ZINC_FINGER_C2H2_2"/>
    <property type="match status" value="1"/>
</dbReference>
<feature type="compositionally biased region" description="Gly residues" evidence="8">
    <location>
        <begin position="8"/>
        <end position="17"/>
    </location>
</feature>
<dbReference type="GO" id="GO:0000978">
    <property type="term" value="F:RNA polymerase II cis-regulatory region sequence-specific DNA binding"/>
    <property type="evidence" value="ECO:0007669"/>
    <property type="project" value="TreeGrafter"/>
</dbReference>
<accession>A0AAE1PKI4</accession>
<proteinExistence type="inferred from homology"/>
<dbReference type="InterPro" id="IPR036236">
    <property type="entry name" value="Znf_C2H2_sf"/>
</dbReference>
<evidence type="ECO:0000256" key="2">
    <source>
        <dbReference type="ARBA" id="ARBA00022737"/>
    </source>
</evidence>
<dbReference type="EMBL" id="JAWZYT010001673">
    <property type="protein sequence ID" value="KAK4310111.1"/>
    <property type="molecule type" value="Genomic_DNA"/>
</dbReference>
<keyword evidence="2" id="KW-0677">Repeat</keyword>
<protein>
    <recommendedName>
        <fullName evidence="9">C2H2-type domain-containing protein</fullName>
    </recommendedName>
</protein>
<dbReference type="InterPro" id="IPR050527">
    <property type="entry name" value="Snail/Krueppel_Znf"/>
</dbReference>
<reference evidence="10" key="1">
    <citation type="submission" date="2023-11" db="EMBL/GenBank/DDBJ databases">
        <title>Genome assemblies of two species of porcelain crab, Petrolisthes cinctipes and Petrolisthes manimaculis (Anomura: Porcellanidae).</title>
        <authorList>
            <person name="Angst P."/>
        </authorList>
    </citation>
    <scope>NUCLEOTIDE SEQUENCE</scope>
    <source>
        <strain evidence="10">PB745_02</strain>
        <tissue evidence="10">Gill</tissue>
    </source>
</reference>
<dbReference type="GO" id="GO:0008270">
    <property type="term" value="F:zinc ion binding"/>
    <property type="evidence" value="ECO:0007669"/>
    <property type="project" value="UniProtKB-KW"/>
</dbReference>
<keyword evidence="3 7" id="KW-0863">Zinc-finger</keyword>
<evidence type="ECO:0000256" key="3">
    <source>
        <dbReference type="ARBA" id="ARBA00022771"/>
    </source>
</evidence>
<feature type="compositionally biased region" description="Basic and acidic residues" evidence="8">
    <location>
        <begin position="394"/>
        <end position="408"/>
    </location>
</feature>
<keyword evidence="4" id="KW-0862">Zinc</keyword>
<feature type="compositionally biased region" description="Low complexity" evidence="8">
    <location>
        <begin position="203"/>
        <end position="224"/>
    </location>
</feature>
<evidence type="ECO:0000256" key="6">
    <source>
        <dbReference type="ARBA" id="ARBA00037948"/>
    </source>
</evidence>
<evidence type="ECO:0000256" key="5">
    <source>
        <dbReference type="ARBA" id="ARBA00023242"/>
    </source>
</evidence>
<evidence type="ECO:0000313" key="11">
    <source>
        <dbReference type="Proteomes" id="UP001292094"/>
    </source>
</evidence>
<dbReference type="Gene3D" id="3.30.160.60">
    <property type="entry name" value="Classic Zinc Finger"/>
    <property type="match status" value="1"/>
</dbReference>
<dbReference type="PANTHER" id="PTHR24388">
    <property type="entry name" value="ZINC FINGER PROTEIN"/>
    <property type="match status" value="1"/>
</dbReference>
<organism evidence="10 11">
    <name type="scientific">Petrolisthes manimaculis</name>
    <dbReference type="NCBI Taxonomy" id="1843537"/>
    <lineage>
        <taxon>Eukaryota</taxon>
        <taxon>Metazoa</taxon>
        <taxon>Ecdysozoa</taxon>
        <taxon>Arthropoda</taxon>
        <taxon>Crustacea</taxon>
        <taxon>Multicrustacea</taxon>
        <taxon>Malacostraca</taxon>
        <taxon>Eumalacostraca</taxon>
        <taxon>Eucarida</taxon>
        <taxon>Decapoda</taxon>
        <taxon>Pleocyemata</taxon>
        <taxon>Anomura</taxon>
        <taxon>Galatheoidea</taxon>
        <taxon>Porcellanidae</taxon>
        <taxon>Petrolisthes</taxon>
    </lineage>
</organism>